<gene>
    <name evidence="3" type="ORF">GGX14DRAFT_654979</name>
</gene>
<dbReference type="AlphaFoldDB" id="A0AAD6V7D1"/>
<feature type="compositionally biased region" description="Low complexity" evidence="1">
    <location>
        <begin position="252"/>
        <end position="271"/>
    </location>
</feature>
<feature type="compositionally biased region" description="Low complexity" evidence="1">
    <location>
        <begin position="278"/>
        <end position="297"/>
    </location>
</feature>
<keyword evidence="2" id="KW-1133">Transmembrane helix</keyword>
<name>A0AAD6V7D1_9AGAR</name>
<keyword evidence="2" id="KW-0472">Membrane</keyword>
<proteinExistence type="predicted"/>
<evidence type="ECO:0000256" key="1">
    <source>
        <dbReference type="SAM" id="MobiDB-lite"/>
    </source>
</evidence>
<accession>A0AAD6V7D1</accession>
<feature type="transmembrane region" description="Helical" evidence="2">
    <location>
        <begin position="307"/>
        <end position="329"/>
    </location>
</feature>
<keyword evidence="4" id="KW-1185">Reference proteome</keyword>
<feature type="region of interest" description="Disordered" evidence="1">
    <location>
        <begin position="378"/>
        <end position="405"/>
    </location>
</feature>
<dbReference type="Proteomes" id="UP001219525">
    <property type="component" value="Unassembled WGS sequence"/>
</dbReference>
<feature type="compositionally biased region" description="Polar residues" evidence="1">
    <location>
        <begin position="216"/>
        <end position="227"/>
    </location>
</feature>
<protein>
    <submittedName>
        <fullName evidence="3">Uncharacterized protein</fullName>
    </submittedName>
</protein>
<feature type="region of interest" description="Disordered" evidence="1">
    <location>
        <begin position="1"/>
        <end position="31"/>
    </location>
</feature>
<dbReference type="EMBL" id="JARJCW010000057">
    <property type="protein sequence ID" value="KAJ7201792.1"/>
    <property type="molecule type" value="Genomic_DNA"/>
</dbReference>
<comment type="caution">
    <text evidence="3">The sequence shown here is derived from an EMBL/GenBank/DDBJ whole genome shotgun (WGS) entry which is preliminary data.</text>
</comment>
<organism evidence="3 4">
    <name type="scientific">Mycena pura</name>
    <dbReference type="NCBI Taxonomy" id="153505"/>
    <lineage>
        <taxon>Eukaryota</taxon>
        <taxon>Fungi</taxon>
        <taxon>Dikarya</taxon>
        <taxon>Basidiomycota</taxon>
        <taxon>Agaricomycotina</taxon>
        <taxon>Agaricomycetes</taxon>
        <taxon>Agaricomycetidae</taxon>
        <taxon>Agaricales</taxon>
        <taxon>Marasmiineae</taxon>
        <taxon>Mycenaceae</taxon>
        <taxon>Mycena</taxon>
    </lineage>
</organism>
<feature type="region of interest" description="Disordered" evidence="1">
    <location>
        <begin position="252"/>
        <end position="301"/>
    </location>
</feature>
<sequence>MTGDSAPPETELQSRRRHMRTASAQPEGQKAESAVCGAAATVMVQSPRNRIRVRGRPLCLIHCHLPAGPPNIAHFDARGNWRHGGFLLEACISDSQEQQEGTGSCTAISRAARIWMIMISFSPYLPTLSVPLIYAMTATLDEHGILILTRDAGVERRQSPGWGLGALAHSAMSGDGTLVPLVPTFTVTSTPQAAGKASRASWRRRHRQTDRRASEAFQNNPGQTTAAPTDGANMYVRAKLWDNSPAISRSPAIASSLSSGTPGPSFPSSTLVSALNLPGPTSGLSSTASATTGLPSSQPGPPHAINGGAIAGGLVGVVVVLGAGTLFLYRRLQRSRATRVSTTPTAYPLTVTERGQSVSTIEQPLIARSAENLSKISGRHRRSQELNRSCGDESGDQSAADSATGGAAFETQMRAMADSVALIATHWQMRAEEEPPGYTTV</sequence>
<keyword evidence="2" id="KW-0812">Transmembrane</keyword>
<evidence type="ECO:0000313" key="4">
    <source>
        <dbReference type="Proteomes" id="UP001219525"/>
    </source>
</evidence>
<feature type="region of interest" description="Disordered" evidence="1">
    <location>
        <begin position="190"/>
        <end position="231"/>
    </location>
</feature>
<reference evidence="3" key="1">
    <citation type="submission" date="2023-03" db="EMBL/GenBank/DDBJ databases">
        <title>Massive genome expansion in bonnet fungi (Mycena s.s.) driven by repeated elements and novel gene families across ecological guilds.</title>
        <authorList>
            <consortium name="Lawrence Berkeley National Laboratory"/>
            <person name="Harder C.B."/>
            <person name="Miyauchi S."/>
            <person name="Viragh M."/>
            <person name="Kuo A."/>
            <person name="Thoen E."/>
            <person name="Andreopoulos B."/>
            <person name="Lu D."/>
            <person name="Skrede I."/>
            <person name="Drula E."/>
            <person name="Henrissat B."/>
            <person name="Morin E."/>
            <person name="Kohler A."/>
            <person name="Barry K."/>
            <person name="LaButti K."/>
            <person name="Morin E."/>
            <person name="Salamov A."/>
            <person name="Lipzen A."/>
            <person name="Mereny Z."/>
            <person name="Hegedus B."/>
            <person name="Baldrian P."/>
            <person name="Stursova M."/>
            <person name="Weitz H."/>
            <person name="Taylor A."/>
            <person name="Grigoriev I.V."/>
            <person name="Nagy L.G."/>
            <person name="Martin F."/>
            <person name="Kauserud H."/>
        </authorList>
    </citation>
    <scope>NUCLEOTIDE SEQUENCE</scope>
    <source>
        <strain evidence="3">9144</strain>
    </source>
</reference>
<evidence type="ECO:0000256" key="2">
    <source>
        <dbReference type="SAM" id="Phobius"/>
    </source>
</evidence>
<evidence type="ECO:0000313" key="3">
    <source>
        <dbReference type="EMBL" id="KAJ7201792.1"/>
    </source>
</evidence>